<keyword evidence="3" id="KW-0560">Oxidoreductase</keyword>
<sequence>MDFRYLGNSGLKISEITYGNWLTHGSQVENDAATACVRAALDAGISTFDTADVYANTKAETVLGEALKGERRQDLEIFTKVYWPTGPGGKNDVGLSRKHIMESIDGSLSRLQTDYVDLYQAHRYDTETPLEETMQAFADVVRQGKALYVGVSEWTADQIRAGHAMAKDLGIQLISSQPQYSMLWRVIEDEVVPTSEELGISQIVWSPIAQGVLTGKYKPGEAPPAGSRATDEKGGADMIKRFMDDTVLERVQKLQPIADEAGLSMAQLAIAWVLQNDNVAAALVGASRPEQVHDNVKAAGVRLEPSAMQAIDDALGDVVERDPGKTAETAPQTRPV</sequence>
<evidence type="ECO:0000256" key="1">
    <source>
        <dbReference type="ARBA" id="ARBA00006515"/>
    </source>
</evidence>
<dbReference type="GO" id="GO:0016491">
    <property type="term" value="F:oxidoreductase activity"/>
    <property type="evidence" value="ECO:0007669"/>
    <property type="project" value="UniProtKB-KW"/>
</dbReference>
<name>A0A941I0Y0_9MICO</name>
<comment type="similarity">
    <text evidence="1">Belongs to the shaker potassium channel beta subunit family.</text>
</comment>
<dbReference type="RefSeq" id="WP_211603907.1">
    <property type="nucleotide sequence ID" value="NZ_JAGSNF010000020.1"/>
</dbReference>
<dbReference type="EMBL" id="JAGSNF010000020">
    <property type="protein sequence ID" value="MBR7744380.1"/>
    <property type="molecule type" value="Genomic_DNA"/>
</dbReference>
<keyword evidence="6" id="KW-1185">Reference proteome</keyword>
<comment type="caution">
    <text evidence="5">The sequence shown here is derived from an EMBL/GenBank/DDBJ whole genome shotgun (WGS) entry which is preliminary data.</text>
</comment>
<dbReference type="PANTHER" id="PTHR43150">
    <property type="entry name" value="HYPERKINETIC, ISOFORM M"/>
    <property type="match status" value="1"/>
</dbReference>
<dbReference type="GO" id="GO:0005829">
    <property type="term" value="C:cytosol"/>
    <property type="evidence" value="ECO:0007669"/>
    <property type="project" value="UniProtKB-ARBA"/>
</dbReference>
<dbReference type="InterPro" id="IPR023210">
    <property type="entry name" value="NADP_OxRdtase_dom"/>
</dbReference>
<dbReference type="CDD" id="cd19074">
    <property type="entry name" value="Aldo_ket_red_shaker-like"/>
    <property type="match status" value="1"/>
</dbReference>
<evidence type="ECO:0000313" key="6">
    <source>
        <dbReference type="Proteomes" id="UP000677016"/>
    </source>
</evidence>
<dbReference type="SUPFAM" id="SSF51430">
    <property type="entry name" value="NAD(P)-linked oxidoreductase"/>
    <property type="match status" value="1"/>
</dbReference>
<dbReference type="PANTHER" id="PTHR43150:SF2">
    <property type="entry name" value="HYPERKINETIC, ISOFORM M"/>
    <property type="match status" value="1"/>
</dbReference>
<evidence type="ECO:0000259" key="4">
    <source>
        <dbReference type="Pfam" id="PF00248"/>
    </source>
</evidence>
<evidence type="ECO:0000256" key="3">
    <source>
        <dbReference type="ARBA" id="ARBA00023002"/>
    </source>
</evidence>
<feature type="domain" description="NADP-dependent oxidoreductase" evidence="4">
    <location>
        <begin position="15"/>
        <end position="314"/>
    </location>
</feature>
<dbReference type="InterPro" id="IPR005399">
    <property type="entry name" value="K_chnl_volt-dep_bsu_KCNAB-rel"/>
</dbReference>
<dbReference type="InterPro" id="IPR036812">
    <property type="entry name" value="NAD(P)_OxRdtase_dom_sf"/>
</dbReference>
<dbReference type="InterPro" id="IPR020471">
    <property type="entry name" value="AKR"/>
</dbReference>
<dbReference type="PRINTS" id="PR00069">
    <property type="entry name" value="ALDKETRDTASE"/>
</dbReference>
<reference evidence="5" key="1">
    <citation type="submission" date="2021-04" db="EMBL/GenBank/DDBJ databases">
        <title>Phycicoccus avicenniae sp. nov., a novel endophytic actinomycetes isolated from branch of Avicennia mariana.</title>
        <authorList>
            <person name="Tuo L."/>
        </authorList>
    </citation>
    <scope>NUCLEOTIDE SEQUENCE</scope>
    <source>
        <strain evidence="5">BSK3Z-2</strain>
    </source>
</reference>
<dbReference type="Pfam" id="PF00248">
    <property type="entry name" value="Aldo_ket_red"/>
    <property type="match status" value="1"/>
</dbReference>
<gene>
    <name evidence="5" type="ORF">KC207_13885</name>
</gene>
<accession>A0A941I0Y0</accession>
<proteinExistence type="inferred from homology"/>
<dbReference type="AlphaFoldDB" id="A0A941I0Y0"/>
<keyword evidence="2" id="KW-0521">NADP</keyword>
<dbReference type="FunFam" id="3.20.20.100:FF:000004">
    <property type="entry name" value="Oxidoreductase, aldo/keto reductase"/>
    <property type="match status" value="1"/>
</dbReference>
<evidence type="ECO:0000313" key="5">
    <source>
        <dbReference type="EMBL" id="MBR7744380.1"/>
    </source>
</evidence>
<dbReference type="Gene3D" id="3.20.20.100">
    <property type="entry name" value="NADP-dependent oxidoreductase domain"/>
    <property type="match status" value="1"/>
</dbReference>
<protein>
    <submittedName>
        <fullName evidence="5">Aldo/keto reductase family protein</fullName>
    </submittedName>
</protein>
<dbReference type="Proteomes" id="UP000677016">
    <property type="component" value="Unassembled WGS sequence"/>
</dbReference>
<organism evidence="5 6">
    <name type="scientific">Phycicoccus avicenniae</name>
    <dbReference type="NCBI Taxonomy" id="2828860"/>
    <lineage>
        <taxon>Bacteria</taxon>
        <taxon>Bacillati</taxon>
        <taxon>Actinomycetota</taxon>
        <taxon>Actinomycetes</taxon>
        <taxon>Micrococcales</taxon>
        <taxon>Intrasporangiaceae</taxon>
        <taxon>Phycicoccus</taxon>
    </lineage>
</organism>
<evidence type="ECO:0000256" key="2">
    <source>
        <dbReference type="ARBA" id="ARBA00022857"/>
    </source>
</evidence>